<protein>
    <submittedName>
        <fullName evidence="1">Haloacid dehalogenase superfamily class subfamily IIA protein</fullName>
    </submittedName>
</protein>
<name>D0U613_9ACTN</name>
<dbReference type="GO" id="GO:0016791">
    <property type="term" value="F:phosphatase activity"/>
    <property type="evidence" value="ECO:0007669"/>
    <property type="project" value="TreeGrafter"/>
</dbReference>
<reference evidence="1" key="1">
    <citation type="journal article" date="2009" name="Environ. Microbiol.">
        <title>Comparative analyses of actinobacterial genomic fragments from Lake Kinneret.</title>
        <authorList>
            <person name="Philosof A."/>
            <person name="Sabehi G."/>
            <person name="Beja O."/>
        </authorList>
    </citation>
    <scope>NUCLEOTIDE SEQUENCE</scope>
</reference>
<dbReference type="Gene3D" id="3.40.50.1000">
    <property type="entry name" value="HAD superfamily/HAD-like"/>
    <property type="match status" value="2"/>
</dbReference>
<dbReference type="SUPFAM" id="SSF56784">
    <property type="entry name" value="HAD-like"/>
    <property type="match status" value="1"/>
</dbReference>
<dbReference type="PANTHER" id="PTHR19288:SF46">
    <property type="entry name" value="HALOACID DEHALOGENASE-LIKE HYDROLASE DOMAIN-CONTAINING PROTEIN 2"/>
    <property type="match status" value="1"/>
</dbReference>
<accession>D0U613</accession>
<dbReference type="InterPro" id="IPR036412">
    <property type="entry name" value="HAD-like_sf"/>
</dbReference>
<evidence type="ECO:0000313" key="1">
    <source>
        <dbReference type="EMBL" id="ACY25330.1"/>
    </source>
</evidence>
<dbReference type="GO" id="GO:0005737">
    <property type="term" value="C:cytoplasm"/>
    <property type="evidence" value="ECO:0007669"/>
    <property type="project" value="TreeGrafter"/>
</dbReference>
<dbReference type="InterPro" id="IPR006357">
    <property type="entry name" value="HAD-SF_hydro_IIA"/>
</dbReference>
<dbReference type="AlphaFoldDB" id="D0U613"/>
<dbReference type="EMBL" id="GQ387491">
    <property type="protein sequence ID" value="ACY25330.1"/>
    <property type="molecule type" value="Genomic_DNA"/>
</dbReference>
<dbReference type="Pfam" id="PF13344">
    <property type="entry name" value="Hydrolase_6"/>
    <property type="match status" value="1"/>
</dbReference>
<sequence length="248" mass="25737">MHKPISGSVDAIRRLREVGHRVVFVTNNSHASASEQATVLESIGIPAIGQVITASQSAGALLRSGERVLTCGGPGVVQAISDAGAILVGRSDDPELPIDVGVDTVVVAFHRTFDFAGLTRLSASIRNGARFIATNDDATYPTPNGVIPGGGAIVAAVATASGVQPVVAGKPYAPMANLVRNVLGVSDLSDAWMVGDRVSTDGAFAHTLGCHFAHVRSGVAHTPDELQNVDYEGNDLAAFADFIIEKYR</sequence>
<dbReference type="PANTHER" id="PTHR19288">
    <property type="entry name" value="4-NITROPHENYLPHOSPHATASE-RELATED"/>
    <property type="match status" value="1"/>
</dbReference>
<organism evidence="1">
    <name type="scientific">uncultured Actinomycetes bacterium</name>
    <dbReference type="NCBI Taxonomy" id="152507"/>
    <lineage>
        <taxon>Bacteria</taxon>
        <taxon>Bacillati</taxon>
        <taxon>Actinomycetota</taxon>
        <taxon>Actinomycetes</taxon>
        <taxon>environmental samples</taxon>
    </lineage>
</organism>
<dbReference type="InterPro" id="IPR023214">
    <property type="entry name" value="HAD_sf"/>
</dbReference>
<proteinExistence type="predicted"/>
<dbReference type="Pfam" id="PF13242">
    <property type="entry name" value="Hydrolase_like"/>
    <property type="match status" value="1"/>
</dbReference>